<evidence type="ECO:0000313" key="1">
    <source>
        <dbReference type="EMBL" id="MBD8500478.1"/>
    </source>
</evidence>
<evidence type="ECO:0000313" key="2">
    <source>
        <dbReference type="Proteomes" id="UP000634529"/>
    </source>
</evidence>
<proteinExistence type="predicted"/>
<protein>
    <submittedName>
        <fullName evidence="1">Uncharacterized protein</fullName>
    </submittedName>
</protein>
<keyword evidence="2" id="KW-1185">Reference proteome</keyword>
<reference evidence="1 2" key="1">
    <citation type="submission" date="2020-09" db="EMBL/GenBank/DDBJ databases">
        <title>Paenibacillus sp. CAU 1523 isolated from sand of Haeundae Beach.</title>
        <authorList>
            <person name="Kim W."/>
        </authorList>
    </citation>
    <scope>NUCLEOTIDE SEQUENCE [LARGE SCALE GENOMIC DNA]</scope>
    <source>
        <strain evidence="1 2">CAU 1523</strain>
    </source>
</reference>
<organism evidence="1 2">
    <name type="scientific">Paenibacillus arenosi</name>
    <dbReference type="NCBI Taxonomy" id="2774142"/>
    <lineage>
        <taxon>Bacteria</taxon>
        <taxon>Bacillati</taxon>
        <taxon>Bacillota</taxon>
        <taxon>Bacilli</taxon>
        <taxon>Bacillales</taxon>
        <taxon>Paenibacillaceae</taxon>
        <taxon>Paenibacillus</taxon>
    </lineage>
</organism>
<dbReference type="EMBL" id="JACYTN010000023">
    <property type="protein sequence ID" value="MBD8500478.1"/>
    <property type="molecule type" value="Genomic_DNA"/>
</dbReference>
<sequence>MRVRFNTKVIKPRGSARILKTARSANTAVNIPDHAKKQKVTVAPNDAKTTQDLGQGFYRFTFFYDLDPGSFFTFYFRGREYSNYKPISGGWWAVNNLEDLVICNSNYAVDDYDWVTVLYNPTDYTRQAAFVITAKQ</sequence>
<dbReference type="RefSeq" id="WP_192026769.1">
    <property type="nucleotide sequence ID" value="NZ_JACYTN010000023.1"/>
</dbReference>
<accession>A0ABR9B2B9</accession>
<dbReference type="Proteomes" id="UP000634529">
    <property type="component" value="Unassembled WGS sequence"/>
</dbReference>
<name>A0ABR9B2B9_9BACL</name>
<comment type="caution">
    <text evidence="1">The sequence shown here is derived from an EMBL/GenBank/DDBJ whole genome shotgun (WGS) entry which is preliminary data.</text>
</comment>
<gene>
    <name evidence="1" type="ORF">IFO66_19510</name>
</gene>